<name>A0A418PUX2_9BACT</name>
<evidence type="ECO:0000313" key="1">
    <source>
        <dbReference type="EMBL" id="RIW17488.1"/>
    </source>
</evidence>
<proteinExistence type="predicted"/>
<dbReference type="AlphaFoldDB" id="A0A418PUX2"/>
<keyword evidence="2" id="KW-1185">Reference proteome</keyword>
<reference evidence="1 2" key="1">
    <citation type="submission" date="2018-09" db="EMBL/GenBank/DDBJ databases">
        <authorList>
            <person name="Wang X."/>
            <person name="Du Z."/>
        </authorList>
    </citation>
    <scope>NUCLEOTIDE SEQUENCE [LARGE SCALE GENOMIC DNA]</scope>
    <source>
        <strain evidence="1 2">N3</strain>
    </source>
</reference>
<sequence>MMELKDFIKETLTQSALGVSEAQESLQDSGAIIAPQLTVKNESSYSVRNDGFGKQAVNEIKFNVGVSIQQKEGNKTFIGVVTGFLSAGGQTQSEKGKESISKIEFSIPVVYPPGDVSEMPKPKKFGIIRK</sequence>
<dbReference type="EMBL" id="QXML01000002">
    <property type="protein sequence ID" value="RIW17488.1"/>
    <property type="molecule type" value="Genomic_DNA"/>
</dbReference>
<evidence type="ECO:0000313" key="2">
    <source>
        <dbReference type="Proteomes" id="UP000283522"/>
    </source>
</evidence>
<protein>
    <submittedName>
        <fullName evidence="1">Uncharacterized protein</fullName>
    </submittedName>
</protein>
<gene>
    <name evidence="1" type="ORF">D0X99_07130</name>
</gene>
<dbReference type="RefSeq" id="WP_119476925.1">
    <property type="nucleotide sequence ID" value="NZ_QXML01000002.1"/>
</dbReference>
<accession>A0A418PUX2</accession>
<organism evidence="1 2">
    <name type="scientific">Algoriphagus lacus</name>
    <dbReference type="NCBI Taxonomy" id="2056311"/>
    <lineage>
        <taxon>Bacteria</taxon>
        <taxon>Pseudomonadati</taxon>
        <taxon>Bacteroidota</taxon>
        <taxon>Cytophagia</taxon>
        <taxon>Cytophagales</taxon>
        <taxon>Cyclobacteriaceae</taxon>
        <taxon>Algoriphagus</taxon>
    </lineage>
</organism>
<dbReference type="Proteomes" id="UP000283522">
    <property type="component" value="Unassembled WGS sequence"/>
</dbReference>
<comment type="caution">
    <text evidence="1">The sequence shown here is derived from an EMBL/GenBank/DDBJ whole genome shotgun (WGS) entry which is preliminary data.</text>
</comment>
<dbReference type="OrthoDB" id="1097953at2"/>